<comment type="caution">
    <text evidence="3">The sequence shown here is derived from an EMBL/GenBank/DDBJ whole genome shotgun (WGS) entry which is preliminary data.</text>
</comment>
<feature type="region of interest" description="Disordered" evidence="1">
    <location>
        <begin position="30"/>
        <end position="51"/>
    </location>
</feature>
<proteinExistence type="predicted"/>
<dbReference type="PANTHER" id="PTHR46880:SF5">
    <property type="entry name" value="DUF4371 DOMAIN-CONTAINING PROTEIN"/>
    <property type="match status" value="1"/>
</dbReference>
<dbReference type="AlphaFoldDB" id="A0AA38C1W0"/>
<reference evidence="3 4" key="1">
    <citation type="journal article" date="2021" name="Nat. Plants">
        <title>The Taxus genome provides insights into paclitaxel biosynthesis.</title>
        <authorList>
            <person name="Xiong X."/>
            <person name="Gou J."/>
            <person name="Liao Q."/>
            <person name="Li Y."/>
            <person name="Zhou Q."/>
            <person name="Bi G."/>
            <person name="Li C."/>
            <person name="Du R."/>
            <person name="Wang X."/>
            <person name="Sun T."/>
            <person name="Guo L."/>
            <person name="Liang H."/>
            <person name="Lu P."/>
            <person name="Wu Y."/>
            <person name="Zhang Z."/>
            <person name="Ro D.K."/>
            <person name="Shang Y."/>
            <person name="Huang S."/>
            <person name="Yan J."/>
        </authorList>
    </citation>
    <scope>NUCLEOTIDE SEQUENCE [LARGE SCALE GENOMIC DNA]</scope>
    <source>
        <strain evidence="3">Ta-2019</strain>
    </source>
</reference>
<evidence type="ECO:0000256" key="1">
    <source>
        <dbReference type="SAM" id="MobiDB-lite"/>
    </source>
</evidence>
<feature type="non-terminal residue" evidence="3">
    <location>
        <position position="1"/>
    </location>
</feature>
<organism evidence="3 4">
    <name type="scientific">Taxus chinensis</name>
    <name type="common">Chinese yew</name>
    <name type="synonym">Taxus wallichiana var. chinensis</name>
    <dbReference type="NCBI Taxonomy" id="29808"/>
    <lineage>
        <taxon>Eukaryota</taxon>
        <taxon>Viridiplantae</taxon>
        <taxon>Streptophyta</taxon>
        <taxon>Embryophyta</taxon>
        <taxon>Tracheophyta</taxon>
        <taxon>Spermatophyta</taxon>
        <taxon>Pinopsida</taxon>
        <taxon>Pinidae</taxon>
        <taxon>Conifers II</taxon>
        <taxon>Cupressales</taxon>
        <taxon>Taxaceae</taxon>
        <taxon>Taxus</taxon>
    </lineage>
</organism>
<dbReference type="PANTHER" id="PTHR46880">
    <property type="entry name" value="RAS-ASSOCIATING DOMAIN-CONTAINING PROTEIN"/>
    <property type="match status" value="1"/>
</dbReference>
<name>A0AA38C1W0_TAXCH</name>
<dbReference type="InterPro" id="IPR057456">
    <property type="entry name" value="Znf_C17orf113"/>
</dbReference>
<dbReference type="EMBL" id="JAHRHJ020001721">
    <property type="protein sequence ID" value="KAH9293091.1"/>
    <property type="molecule type" value="Genomic_DNA"/>
</dbReference>
<gene>
    <name evidence="3" type="ORF">KI387_041709</name>
</gene>
<protein>
    <recommendedName>
        <fullName evidence="2">C17orf113 probable zinc finger domain-containing protein</fullName>
    </recommendedName>
</protein>
<feature type="non-terminal residue" evidence="3">
    <location>
        <position position="405"/>
    </location>
</feature>
<evidence type="ECO:0000313" key="3">
    <source>
        <dbReference type="EMBL" id="KAH9293091.1"/>
    </source>
</evidence>
<dbReference type="OMA" id="TEWELEF"/>
<dbReference type="Proteomes" id="UP000824469">
    <property type="component" value="Unassembled WGS sequence"/>
</dbReference>
<feature type="domain" description="C17orf113 probable zinc finger" evidence="2">
    <location>
        <begin position="90"/>
        <end position="151"/>
    </location>
</feature>
<dbReference type="Pfam" id="PF25431">
    <property type="entry name" value="zf-C17orf113"/>
    <property type="match status" value="1"/>
</dbReference>
<evidence type="ECO:0000259" key="2">
    <source>
        <dbReference type="Pfam" id="PF25431"/>
    </source>
</evidence>
<keyword evidence="4" id="KW-1185">Reference proteome</keyword>
<sequence length="405" mass="45590">VSQIQMPKRKKQQPSIKKIFAWSSASQVASLPPTEDTYEDDHNVDLNDDSNLLGYNEEYVEELEGGEPGTQKKRKPKAKREFREEWKDKYKWLKSVTHEGKTVMKCIYCEEHKLVGPWGSGTGCTSMQHDALVTHANSRNHKLSETKWISENEGKETSGTELAVIDDINKETTIATMLANIDDVNKERVITTMKLAYWLVQEDIPLSKYESLCSLAMSLQAPNMPKNKDYRSYTNQPAANAFLSAISKNIEEAQTAKMLDSPFFSLMLDESPGRRPEKHLGVYVTFLDKKGLGAPISQFLKLINVCDGRGKTLYDAINLLKEAKGLSNKKLIAISTYSASSMVGGENEFVTLFKRDVPNLVCVHCIAHRESLAASEAAKRIPELLFVEKLANNVYSWVQNSTKRN</sequence>
<evidence type="ECO:0000313" key="4">
    <source>
        <dbReference type="Proteomes" id="UP000824469"/>
    </source>
</evidence>
<accession>A0AA38C1W0</accession>